<sequence>VNLSMFCTVLAQLNSMKSQRQKTRRKMILRDLKGTLSLTFLLGLTWGFAFFAWGPVRIFFLYLFAICNTLQGFLIFVFYCVMKDSVREQWRLHLPCGWLCLGNFSDGSSKPGANVGYKKERMKKTFEHKLLTPSLKSTATSSTFKSLGSVKDTPSEISFSNGEKRRCMTEEDPYCLSPLSCIVMLDCVRRILPSEIKMNFIQQQEFVLKNQSQQRCLLPYPGIGENVEFLKRPAPTSYLKYCFEKKIMK</sequence>
<dbReference type="GO" id="GO:0004930">
    <property type="term" value="F:G protein-coupled receptor activity"/>
    <property type="evidence" value="ECO:0007669"/>
    <property type="project" value="InterPro"/>
</dbReference>
<proteinExistence type="predicted"/>
<dbReference type="PANTHER" id="PTHR12011">
    <property type="entry name" value="ADHESION G-PROTEIN COUPLED RECEPTOR"/>
    <property type="match status" value="1"/>
</dbReference>
<evidence type="ECO:0000313" key="7">
    <source>
        <dbReference type="Ensembl" id="ENSCPOP00000019672.2"/>
    </source>
</evidence>
<evidence type="ECO:0000256" key="4">
    <source>
        <dbReference type="ARBA" id="ARBA00023136"/>
    </source>
</evidence>
<reference evidence="8" key="1">
    <citation type="journal article" date="2011" name="Nature">
        <title>A high-resolution map of human evolutionary constraint using 29 mammals.</title>
        <authorList>
            <person name="Lindblad-Toh K."/>
            <person name="Garber M."/>
            <person name="Zuk O."/>
            <person name="Lin M.F."/>
            <person name="Parker B.J."/>
            <person name="Washietl S."/>
            <person name="Kheradpour P."/>
            <person name="Ernst J."/>
            <person name="Jordan G."/>
            <person name="Mauceli E."/>
            <person name="Ward L.D."/>
            <person name="Lowe C.B."/>
            <person name="Holloway A.K."/>
            <person name="Clamp M."/>
            <person name="Gnerre S."/>
            <person name="Alfoldi J."/>
            <person name="Beal K."/>
            <person name="Chang J."/>
            <person name="Clawson H."/>
            <person name="Cuff J."/>
            <person name="Di Palma F."/>
            <person name="Fitzgerald S."/>
            <person name="Flicek P."/>
            <person name="Guttman M."/>
            <person name="Hubisz M.J."/>
            <person name="Jaffe D.B."/>
            <person name="Jungreis I."/>
            <person name="Kent W.J."/>
            <person name="Kostka D."/>
            <person name="Lara M."/>
            <person name="Martins A.L."/>
            <person name="Massingham T."/>
            <person name="Moltke I."/>
            <person name="Raney B.J."/>
            <person name="Rasmussen M.D."/>
            <person name="Robinson J."/>
            <person name="Stark A."/>
            <person name="Vilella A.J."/>
            <person name="Wen J."/>
            <person name="Xie X."/>
            <person name="Zody M.C."/>
            <person name="Baldwin J."/>
            <person name="Bloom T."/>
            <person name="Chin C.W."/>
            <person name="Heiman D."/>
            <person name="Nicol R."/>
            <person name="Nusbaum C."/>
            <person name="Young S."/>
            <person name="Wilkinson J."/>
            <person name="Worley K.C."/>
            <person name="Kovar C.L."/>
            <person name="Muzny D.M."/>
            <person name="Gibbs R.A."/>
            <person name="Cree A."/>
            <person name="Dihn H.H."/>
            <person name="Fowler G."/>
            <person name="Jhangiani S."/>
            <person name="Joshi V."/>
            <person name="Lee S."/>
            <person name="Lewis L.R."/>
            <person name="Nazareth L.V."/>
            <person name="Okwuonu G."/>
            <person name="Santibanez J."/>
            <person name="Warren W.C."/>
            <person name="Mardis E.R."/>
            <person name="Weinstock G.M."/>
            <person name="Wilson R.K."/>
            <person name="Delehaunty K."/>
            <person name="Dooling D."/>
            <person name="Fronik C."/>
            <person name="Fulton L."/>
            <person name="Fulton B."/>
            <person name="Graves T."/>
            <person name="Minx P."/>
            <person name="Sodergren E."/>
            <person name="Birney E."/>
            <person name="Margulies E.H."/>
            <person name="Herrero J."/>
            <person name="Green E.D."/>
            <person name="Haussler D."/>
            <person name="Siepel A."/>
            <person name="Goldman N."/>
            <person name="Pollard K.S."/>
            <person name="Pedersen J.S."/>
            <person name="Lander E.S."/>
            <person name="Kellis M."/>
        </authorList>
    </citation>
    <scope>NUCLEOTIDE SEQUENCE [LARGE SCALE GENOMIC DNA]</scope>
    <source>
        <strain evidence="8">2N</strain>
    </source>
</reference>
<dbReference type="Gene3D" id="1.20.1070.10">
    <property type="entry name" value="Rhodopsin 7-helix transmembrane proteins"/>
    <property type="match status" value="1"/>
</dbReference>
<keyword evidence="2 5" id="KW-0812">Transmembrane</keyword>
<feature type="transmembrane region" description="Helical" evidence="5">
    <location>
        <begin position="34"/>
        <end position="53"/>
    </location>
</feature>
<gene>
    <name evidence="7" type="primary">Adgrg4</name>
</gene>
<dbReference type="InterPro" id="IPR017981">
    <property type="entry name" value="GPCR_2-like_7TM"/>
</dbReference>
<dbReference type="VEuPathDB" id="HostDB:ENSCPOG00000023011"/>
<dbReference type="EMBL" id="AAKN02048072">
    <property type="status" value="NOT_ANNOTATED_CDS"/>
    <property type="molecule type" value="Genomic_DNA"/>
</dbReference>
<dbReference type="FunFam" id="1.20.1070.10:FF:000760">
    <property type="entry name" value="Adhesion G protein-coupled receptor G4"/>
    <property type="match status" value="1"/>
</dbReference>
<dbReference type="GO" id="GO:0007189">
    <property type="term" value="P:adenylate cyclase-activating G protein-coupled receptor signaling pathway"/>
    <property type="evidence" value="ECO:0007669"/>
    <property type="project" value="TreeGrafter"/>
</dbReference>
<dbReference type="HOGENOM" id="CLU_1232274_0_0_1"/>
<accession>H0W9L2</accession>
<keyword evidence="3 5" id="KW-1133">Transmembrane helix</keyword>
<dbReference type="EMBL" id="AAKN02048070">
    <property type="status" value="NOT_ANNOTATED_CDS"/>
    <property type="molecule type" value="Genomic_DNA"/>
</dbReference>
<dbReference type="PANTHER" id="PTHR12011:SF277">
    <property type="entry name" value="ADHESION G-PROTEIN COUPLED RECEPTOR G4"/>
    <property type="match status" value="1"/>
</dbReference>
<name>H0W9L2_CAVPO</name>
<protein>
    <recommendedName>
        <fullName evidence="6">G-protein coupled receptors family 2 profile 2 domain-containing protein</fullName>
    </recommendedName>
</protein>
<evidence type="ECO:0000259" key="6">
    <source>
        <dbReference type="PROSITE" id="PS50261"/>
    </source>
</evidence>
<comment type="subcellular location">
    <subcellularLocation>
        <location evidence="1">Membrane</location>
        <topology evidence="1">Multi-pass membrane protein</topology>
    </subcellularLocation>
</comment>
<dbReference type="Proteomes" id="UP000005447">
    <property type="component" value="Unassembled WGS sequence"/>
</dbReference>
<organism evidence="7 8">
    <name type="scientific">Cavia porcellus</name>
    <name type="common">Guinea pig</name>
    <dbReference type="NCBI Taxonomy" id="10141"/>
    <lineage>
        <taxon>Eukaryota</taxon>
        <taxon>Metazoa</taxon>
        <taxon>Chordata</taxon>
        <taxon>Craniata</taxon>
        <taxon>Vertebrata</taxon>
        <taxon>Euteleostomi</taxon>
        <taxon>Mammalia</taxon>
        <taxon>Eutheria</taxon>
        <taxon>Euarchontoglires</taxon>
        <taxon>Glires</taxon>
        <taxon>Rodentia</taxon>
        <taxon>Hystricomorpha</taxon>
        <taxon>Caviidae</taxon>
        <taxon>Cavia</taxon>
    </lineage>
</organism>
<keyword evidence="8" id="KW-1185">Reference proteome</keyword>
<dbReference type="Pfam" id="PF00002">
    <property type="entry name" value="7tm_2"/>
    <property type="match status" value="1"/>
</dbReference>
<evidence type="ECO:0000256" key="2">
    <source>
        <dbReference type="ARBA" id="ARBA00022692"/>
    </source>
</evidence>
<keyword evidence="4 5" id="KW-0472">Membrane</keyword>
<dbReference type="EMBL" id="AAKN02048071">
    <property type="status" value="NOT_ANNOTATED_CDS"/>
    <property type="molecule type" value="Genomic_DNA"/>
</dbReference>
<dbReference type="PROSITE" id="PS00650">
    <property type="entry name" value="G_PROTEIN_RECEP_F2_2"/>
    <property type="match status" value="1"/>
</dbReference>
<evidence type="ECO:0000256" key="3">
    <source>
        <dbReference type="ARBA" id="ARBA00022989"/>
    </source>
</evidence>
<evidence type="ECO:0000313" key="8">
    <source>
        <dbReference type="Proteomes" id="UP000005447"/>
    </source>
</evidence>
<dbReference type="GO" id="GO:0005886">
    <property type="term" value="C:plasma membrane"/>
    <property type="evidence" value="ECO:0007669"/>
    <property type="project" value="TreeGrafter"/>
</dbReference>
<feature type="transmembrane region" description="Helical" evidence="5">
    <location>
        <begin position="59"/>
        <end position="81"/>
    </location>
</feature>
<reference evidence="7" key="2">
    <citation type="submission" date="2025-08" db="UniProtKB">
        <authorList>
            <consortium name="Ensembl"/>
        </authorList>
    </citation>
    <scope>IDENTIFICATION</scope>
    <source>
        <strain evidence="7">2N</strain>
    </source>
</reference>
<dbReference type="GeneTree" id="ENSGT00940000162744"/>
<reference evidence="7" key="3">
    <citation type="submission" date="2025-09" db="UniProtKB">
        <authorList>
            <consortium name="Ensembl"/>
        </authorList>
    </citation>
    <scope>IDENTIFICATION</scope>
    <source>
        <strain evidence="7">2N</strain>
    </source>
</reference>
<dbReference type="PROSITE" id="PS50261">
    <property type="entry name" value="G_PROTEIN_RECEP_F2_4"/>
    <property type="match status" value="1"/>
</dbReference>
<evidence type="ECO:0000256" key="1">
    <source>
        <dbReference type="ARBA" id="ARBA00004141"/>
    </source>
</evidence>
<evidence type="ECO:0000256" key="5">
    <source>
        <dbReference type="SAM" id="Phobius"/>
    </source>
</evidence>
<dbReference type="Ensembl" id="ENSCPOT00000023656.2">
    <property type="protein sequence ID" value="ENSCPOP00000019672.2"/>
    <property type="gene ID" value="ENSCPOG00000023011.2"/>
</dbReference>
<dbReference type="GO" id="GO:0007166">
    <property type="term" value="P:cell surface receptor signaling pathway"/>
    <property type="evidence" value="ECO:0007669"/>
    <property type="project" value="InterPro"/>
</dbReference>
<feature type="domain" description="G-protein coupled receptors family 2 profile 2" evidence="6">
    <location>
        <begin position="1"/>
        <end position="83"/>
    </location>
</feature>
<dbReference type="InterPro" id="IPR000832">
    <property type="entry name" value="GPCR_2_secretin-like"/>
</dbReference>
<dbReference type="EMBL" id="AAKN02048073">
    <property type="status" value="NOT_ANNOTATED_CDS"/>
    <property type="molecule type" value="Genomic_DNA"/>
</dbReference>
<dbReference type="InterPro" id="IPR017983">
    <property type="entry name" value="GPCR_2_secretin-like_CS"/>
</dbReference>
<dbReference type="AlphaFoldDB" id="H0W9L2"/>